<sequence length="70" mass="7571">MNTKTLNVVKNVLIVVALMLLVSSLALLILRDSGTNQFGSTPILLTIASSPLIIVVALLRQTLKKRNESL</sequence>
<proteinExistence type="predicted"/>
<gene>
    <name evidence="2" type="ORF">JOC54_000276</name>
</gene>
<accession>A0ABS2SQF8</accession>
<evidence type="ECO:0000256" key="1">
    <source>
        <dbReference type="SAM" id="Phobius"/>
    </source>
</evidence>
<evidence type="ECO:0000313" key="3">
    <source>
        <dbReference type="Proteomes" id="UP001179280"/>
    </source>
</evidence>
<comment type="caution">
    <text evidence="2">The sequence shown here is derived from an EMBL/GenBank/DDBJ whole genome shotgun (WGS) entry which is preliminary data.</text>
</comment>
<dbReference type="EMBL" id="JAFBCV010000001">
    <property type="protein sequence ID" value="MBM7837045.1"/>
    <property type="molecule type" value="Genomic_DNA"/>
</dbReference>
<organism evidence="2 3">
    <name type="scientific">Shouchella xiaoxiensis</name>
    <dbReference type="NCBI Taxonomy" id="766895"/>
    <lineage>
        <taxon>Bacteria</taxon>
        <taxon>Bacillati</taxon>
        <taxon>Bacillota</taxon>
        <taxon>Bacilli</taxon>
        <taxon>Bacillales</taxon>
        <taxon>Bacillaceae</taxon>
        <taxon>Shouchella</taxon>
    </lineage>
</organism>
<evidence type="ECO:0000313" key="2">
    <source>
        <dbReference type="EMBL" id="MBM7837045.1"/>
    </source>
</evidence>
<name>A0ABS2SQF8_9BACI</name>
<feature type="transmembrane region" description="Helical" evidence="1">
    <location>
        <begin position="42"/>
        <end position="59"/>
    </location>
</feature>
<dbReference type="Proteomes" id="UP001179280">
    <property type="component" value="Unassembled WGS sequence"/>
</dbReference>
<reference evidence="2" key="1">
    <citation type="submission" date="2021-01" db="EMBL/GenBank/DDBJ databases">
        <title>Genomic Encyclopedia of Type Strains, Phase IV (KMG-IV): sequencing the most valuable type-strain genomes for metagenomic binning, comparative biology and taxonomic classification.</title>
        <authorList>
            <person name="Goeker M."/>
        </authorList>
    </citation>
    <scope>NUCLEOTIDE SEQUENCE</scope>
    <source>
        <strain evidence="2">DSM 21943</strain>
    </source>
</reference>
<keyword evidence="3" id="KW-1185">Reference proteome</keyword>
<keyword evidence="1" id="KW-0812">Transmembrane</keyword>
<protein>
    <submittedName>
        <fullName evidence="2">Uncharacterized protein</fullName>
    </submittedName>
</protein>
<feature type="transmembrane region" description="Helical" evidence="1">
    <location>
        <begin position="12"/>
        <end position="30"/>
    </location>
</feature>
<dbReference type="RefSeq" id="WP_204463817.1">
    <property type="nucleotide sequence ID" value="NZ_JAFBCV010000001.1"/>
</dbReference>
<keyword evidence="1" id="KW-1133">Transmembrane helix</keyword>
<keyword evidence="1" id="KW-0472">Membrane</keyword>